<keyword evidence="3" id="KW-1185">Reference proteome</keyword>
<gene>
    <name evidence="2" type="ORF">SAMN05660420_03111</name>
</gene>
<organism evidence="2 3">
    <name type="scientific">Desulfuromusa kysingii</name>
    <dbReference type="NCBI Taxonomy" id="37625"/>
    <lineage>
        <taxon>Bacteria</taxon>
        <taxon>Pseudomonadati</taxon>
        <taxon>Thermodesulfobacteriota</taxon>
        <taxon>Desulfuromonadia</taxon>
        <taxon>Desulfuromonadales</taxon>
        <taxon>Geopsychrobacteraceae</taxon>
        <taxon>Desulfuromusa</taxon>
    </lineage>
</organism>
<dbReference type="RefSeq" id="WP_092350510.1">
    <property type="nucleotide sequence ID" value="NZ_FNQN01000012.1"/>
</dbReference>
<proteinExistence type="predicted"/>
<dbReference type="PANTHER" id="PTHR46211:SF14">
    <property type="entry name" value="GLYCEROPHOSPHODIESTER PHOSPHODIESTERASE"/>
    <property type="match status" value="1"/>
</dbReference>
<dbReference type="STRING" id="37625.SAMN05660420_03111"/>
<dbReference type="PANTHER" id="PTHR46211">
    <property type="entry name" value="GLYCEROPHOSPHORYL DIESTER PHOSPHODIESTERASE"/>
    <property type="match status" value="1"/>
</dbReference>
<dbReference type="OrthoDB" id="9787897at2"/>
<reference evidence="2 3" key="1">
    <citation type="submission" date="2016-10" db="EMBL/GenBank/DDBJ databases">
        <authorList>
            <person name="de Groot N.N."/>
        </authorList>
    </citation>
    <scope>NUCLEOTIDE SEQUENCE [LARGE SCALE GENOMIC DNA]</scope>
    <source>
        <strain evidence="2 3">DSM 7343</strain>
    </source>
</reference>
<dbReference type="Pfam" id="PF03009">
    <property type="entry name" value="GDPD"/>
    <property type="match status" value="1"/>
</dbReference>
<dbReference type="SUPFAM" id="SSF51695">
    <property type="entry name" value="PLC-like phosphodiesterases"/>
    <property type="match status" value="1"/>
</dbReference>
<protein>
    <submittedName>
        <fullName evidence="2">Glycerophosphoryl diester phosphodiesterase</fullName>
    </submittedName>
</protein>
<dbReference type="Gene3D" id="3.20.20.190">
    <property type="entry name" value="Phosphatidylinositol (PI) phosphodiesterase"/>
    <property type="match status" value="1"/>
</dbReference>
<evidence type="ECO:0000259" key="1">
    <source>
        <dbReference type="PROSITE" id="PS51704"/>
    </source>
</evidence>
<dbReference type="Proteomes" id="UP000199409">
    <property type="component" value="Unassembled WGS sequence"/>
</dbReference>
<feature type="domain" description="GP-PDE" evidence="1">
    <location>
        <begin position="12"/>
        <end position="279"/>
    </location>
</feature>
<dbReference type="AlphaFoldDB" id="A0A1H4DWK3"/>
<dbReference type="PROSITE" id="PS51704">
    <property type="entry name" value="GP_PDE"/>
    <property type="match status" value="1"/>
</dbReference>
<name>A0A1H4DWK3_9BACT</name>
<dbReference type="InterPro" id="IPR017946">
    <property type="entry name" value="PLC-like_Pdiesterase_TIM-brl"/>
</dbReference>
<evidence type="ECO:0000313" key="3">
    <source>
        <dbReference type="Proteomes" id="UP000199409"/>
    </source>
</evidence>
<accession>A0A1H4DWK3</accession>
<dbReference type="GO" id="GO:0008081">
    <property type="term" value="F:phosphoric diester hydrolase activity"/>
    <property type="evidence" value="ECO:0007669"/>
    <property type="project" value="InterPro"/>
</dbReference>
<dbReference type="InterPro" id="IPR030395">
    <property type="entry name" value="GP_PDE_dom"/>
</dbReference>
<dbReference type="GO" id="GO:0006629">
    <property type="term" value="P:lipid metabolic process"/>
    <property type="evidence" value="ECO:0007669"/>
    <property type="project" value="InterPro"/>
</dbReference>
<sequence length="281" mass="30968">MQPFFARFSGTGYICAHRGARSIAPENTSMAFVKARLNGAHLYETDVHTTADGELVLFHDHTLGRTTDISTHPVLSERSSRPLAEFTYSELKTLDAGSWFISADPFGTIASGEVGKDDFSSIRGQRIPLLRDALADCYHHNFPLNLEIKDQTGTAADQTIVAQVMETIAATQTESLILISSFNHAYLRQIKQLNPAIATAALVEKSHPESLLSYLRDLGVDAYHPDQLITDAELIQQLTSNGIKVNLWTVNDAEKAQYFMAAGATFICTDWPQRLAAQRPS</sequence>
<evidence type="ECO:0000313" key="2">
    <source>
        <dbReference type="EMBL" id="SEA76879.1"/>
    </source>
</evidence>
<dbReference type="EMBL" id="FNQN01000012">
    <property type="protein sequence ID" value="SEA76879.1"/>
    <property type="molecule type" value="Genomic_DNA"/>
</dbReference>